<organism evidence="1 2">
    <name type="scientific">Marinobacter profundi</name>
    <dbReference type="NCBI Taxonomy" id="2666256"/>
    <lineage>
        <taxon>Bacteria</taxon>
        <taxon>Pseudomonadati</taxon>
        <taxon>Pseudomonadota</taxon>
        <taxon>Gammaproteobacteria</taxon>
        <taxon>Pseudomonadales</taxon>
        <taxon>Marinobacteraceae</taxon>
        <taxon>Marinobacter</taxon>
    </lineage>
</organism>
<gene>
    <name evidence="1" type="ORF">CLH61_14465</name>
</gene>
<keyword evidence="2" id="KW-1185">Reference proteome</keyword>
<dbReference type="Proteomes" id="UP000231409">
    <property type="component" value="Unassembled WGS sequence"/>
</dbReference>
<accession>A0A2G1UI15</accession>
<dbReference type="EMBL" id="NTFH01000011">
    <property type="protein sequence ID" value="PHQ14117.1"/>
    <property type="molecule type" value="Genomic_DNA"/>
</dbReference>
<evidence type="ECO:0000313" key="1">
    <source>
        <dbReference type="EMBL" id="PHQ14117.1"/>
    </source>
</evidence>
<comment type="caution">
    <text evidence="1">The sequence shown here is derived from an EMBL/GenBank/DDBJ whole genome shotgun (WGS) entry which is preliminary data.</text>
</comment>
<dbReference type="RefSeq" id="WP_099615472.1">
    <property type="nucleotide sequence ID" value="NZ_KZ319374.1"/>
</dbReference>
<dbReference type="AlphaFoldDB" id="A0A2G1UI15"/>
<sequence>MKRLLTVLIVLAVMAWGGYSGAVWWLADQRLAEARIALSPHGVLARGQIGSGVSGELSLADASYQDFRLTQPVTLGKLVLDAGGPQHLLALLTDPRELPLRWSLTAVGIRLPLEATMFRNWVTAGEVSQASLFAPVCGPDHRQQLGSGDLVRLGIDELTGEALLRQEDQRLYFEVSTAGTGSIEVDWPGARLSLAEPAAVPASSATPLTLTVRDGGLMRRIAAYCARESGLDASAWTSIVMERFRDGLNARGYDASGQLLALYRQWLTEGGELTLQLQPAQPVYGIPVQKIERQGQPDPQGLVVSYNGAVVPDVYLMATEPELPAVPRQALEPVVPDGPGAALAGWRDTPVETAAEWRGQTVRVTLASGRVVEGRLLGVEESRLEVARMLDGGEVVYPMAVRAVTRFEVWRRGRARQ</sequence>
<name>A0A2G1UI15_9GAMM</name>
<protein>
    <submittedName>
        <fullName evidence="1">Acetylornithine deacetylase</fullName>
    </submittedName>
</protein>
<proteinExistence type="predicted"/>
<evidence type="ECO:0000313" key="2">
    <source>
        <dbReference type="Proteomes" id="UP000231409"/>
    </source>
</evidence>
<reference evidence="1 2" key="1">
    <citation type="submission" date="2017-09" db="EMBL/GenBank/DDBJ databases">
        <title>The draft genome sequences of Marinobacter sp. PWS21.</title>
        <authorList>
            <person name="Cao J."/>
        </authorList>
    </citation>
    <scope>NUCLEOTIDE SEQUENCE [LARGE SCALE GENOMIC DNA]</scope>
    <source>
        <strain evidence="1 2">PWS21</strain>
    </source>
</reference>